<feature type="region of interest" description="Disordered" evidence="1">
    <location>
        <begin position="1"/>
        <end position="74"/>
    </location>
</feature>
<name>A0ABN9S3W3_9DINO</name>
<evidence type="ECO:0000313" key="2">
    <source>
        <dbReference type="EMBL" id="CAK0825657.1"/>
    </source>
</evidence>
<protein>
    <submittedName>
        <fullName evidence="2">Uncharacterized protein</fullName>
    </submittedName>
</protein>
<dbReference type="EMBL" id="CAUYUJ010009025">
    <property type="protein sequence ID" value="CAK0825657.1"/>
    <property type="molecule type" value="Genomic_DNA"/>
</dbReference>
<organism evidence="2 3">
    <name type="scientific">Prorocentrum cordatum</name>
    <dbReference type="NCBI Taxonomy" id="2364126"/>
    <lineage>
        <taxon>Eukaryota</taxon>
        <taxon>Sar</taxon>
        <taxon>Alveolata</taxon>
        <taxon>Dinophyceae</taxon>
        <taxon>Prorocentrales</taxon>
        <taxon>Prorocentraceae</taxon>
        <taxon>Prorocentrum</taxon>
    </lineage>
</organism>
<dbReference type="Proteomes" id="UP001189429">
    <property type="component" value="Unassembled WGS sequence"/>
</dbReference>
<accession>A0ABN9S3W3</accession>
<feature type="compositionally biased region" description="Low complexity" evidence="1">
    <location>
        <begin position="15"/>
        <end position="49"/>
    </location>
</feature>
<sequence>GATATARCQRPPQQATSTRTTPWASPPAATTAGRSASCSRASRWTAARARSVRPIRLGNEGRSGPATPSSWSARQGACGTCYLADLLRSARCGATEVSPARRWHARPLLASRGAGHRPLAAGLGVALALADEGSQVAGI</sequence>
<gene>
    <name evidence="2" type="ORF">PCOR1329_LOCUS25730</name>
</gene>
<feature type="non-terminal residue" evidence="2">
    <location>
        <position position="1"/>
    </location>
</feature>
<comment type="caution">
    <text evidence="2">The sequence shown here is derived from an EMBL/GenBank/DDBJ whole genome shotgun (WGS) entry which is preliminary data.</text>
</comment>
<reference evidence="2" key="1">
    <citation type="submission" date="2023-10" db="EMBL/GenBank/DDBJ databases">
        <authorList>
            <person name="Chen Y."/>
            <person name="Shah S."/>
            <person name="Dougan E. K."/>
            <person name="Thang M."/>
            <person name="Chan C."/>
        </authorList>
    </citation>
    <scope>NUCLEOTIDE SEQUENCE [LARGE SCALE GENOMIC DNA]</scope>
</reference>
<evidence type="ECO:0000313" key="3">
    <source>
        <dbReference type="Proteomes" id="UP001189429"/>
    </source>
</evidence>
<evidence type="ECO:0000256" key="1">
    <source>
        <dbReference type="SAM" id="MobiDB-lite"/>
    </source>
</evidence>
<proteinExistence type="predicted"/>
<keyword evidence="3" id="KW-1185">Reference proteome</keyword>